<feature type="compositionally biased region" description="Low complexity" evidence="1">
    <location>
        <begin position="315"/>
        <end position="326"/>
    </location>
</feature>
<dbReference type="GO" id="GO:0004672">
    <property type="term" value="F:protein kinase activity"/>
    <property type="evidence" value="ECO:0007669"/>
    <property type="project" value="InterPro"/>
</dbReference>
<evidence type="ECO:0000313" key="3">
    <source>
        <dbReference type="EMBL" id="GMH81868.1"/>
    </source>
</evidence>
<dbReference type="Proteomes" id="UP001162640">
    <property type="component" value="Unassembled WGS sequence"/>
</dbReference>
<dbReference type="GO" id="GO:0005524">
    <property type="term" value="F:ATP binding"/>
    <property type="evidence" value="ECO:0007669"/>
    <property type="project" value="InterPro"/>
</dbReference>
<feature type="compositionally biased region" description="Low complexity" evidence="1">
    <location>
        <begin position="286"/>
        <end position="306"/>
    </location>
</feature>
<comment type="caution">
    <text evidence="3">The sequence shown here is derived from an EMBL/GenBank/DDBJ whole genome shotgun (WGS) entry which is preliminary data.</text>
</comment>
<name>A0A9W7ELV6_9STRA</name>
<feature type="region of interest" description="Disordered" evidence="1">
    <location>
        <begin position="274"/>
        <end position="347"/>
    </location>
</feature>
<dbReference type="SUPFAM" id="SSF56112">
    <property type="entry name" value="Protein kinase-like (PK-like)"/>
    <property type="match status" value="1"/>
</dbReference>
<feature type="compositionally biased region" description="Polar residues" evidence="1">
    <location>
        <begin position="1"/>
        <end position="20"/>
    </location>
</feature>
<organism evidence="3 4">
    <name type="scientific">Triparma laevis f. inornata</name>
    <dbReference type="NCBI Taxonomy" id="1714386"/>
    <lineage>
        <taxon>Eukaryota</taxon>
        <taxon>Sar</taxon>
        <taxon>Stramenopiles</taxon>
        <taxon>Ochrophyta</taxon>
        <taxon>Bolidophyceae</taxon>
        <taxon>Parmales</taxon>
        <taxon>Triparmaceae</taxon>
        <taxon>Triparma</taxon>
    </lineage>
</organism>
<feature type="domain" description="Protein kinase" evidence="2">
    <location>
        <begin position="37"/>
        <end position="263"/>
    </location>
</feature>
<evidence type="ECO:0000259" key="2">
    <source>
        <dbReference type="SMART" id="SM00220"/>
    </source>
</evidence>
<protein>
    <recommendedName>
        <fullName evidence="2">Protein kinase domain-containing protein</fullName>
    </recommendedName>
</protein>
<evidence type="ECO:0000313" key="4">
    <source>
        <dbReference type="Proteomes" id="UP001162640"/>
    </source>
</evidence>
<dbReference type="Pfam" id="PF07714">
    <property type="entry name" value="PK_Tyr_Ser-Thr"/>
    <property type="match status" value="1"/>
</dbReference>
<evidence type="ECO:0000256" key="1">
    <source>
        <dbReference type="SAM" id="MobiDB-lite"/>
    </source>
</evidence>
<sequence>MSTPSSPGTPNQSTPSTPTKTAEILPTRSITLSNRALSVCNILGEEGSTNRAMDEAGRLWCVDTLSNYQVTTTIPNADTPADVQVSRNLNHKNLVRYICTRPSDDVDNENSKTLVFSELCSGGSIVKICDGLLDENDNPAPLSLEAAGAFVLQICSGLNYLHSKGGFHGGVGGVCAANIFLGRGNVAKIANWFPFCGQLGLLSEKEVSKRQANDLRGVANLTGQLLGSTSSTLFDIPPLARTFMSECSKDFQTISTIMTHPFLRGIQNSTGGSSIGIITPGKVRRNTSAGSNNGSRNSSRNSSREGSPTHALPCISSSISIASGGSTPTMTNRKEFSPPSPTENLKSLSTFRSSNDWESLEDFESFSQIPQNVNITVPKYNPETKKLSIAQKAFLKNSVAVKPVKPVKPEIIEGGEEDFKKKKEESYEIMRQRREMAMLINKLDQG</sequence>
<dbReference type="AlphaFoldDB" id="A0A9W7ELV6"/>
<proteinExistence type="predicted"/>
<dbReference type="InterPro" id="IPR000719">
    <property type="entry name" value="Prot_kinase_dom"/>
</dbReference>
<dbReference type="InterPro" id="IPR001245">
    <property type="entry name" value="Ser-Thr/Tyr_kinase_cat_dom"/>
</dbReference>
<dbReference type="SMART" id="SM00220">
    <property type="entry name" value="S_TKc"/>
    <property type="match status" value="1"/>
</dbReference>
<reference evidence="4" key="1">
    <citation type="journal article" date="2023" name="Commun. Biol.">
        <title>Genome analysis of Parmales, the sister group of diatoms, reveals the evolutionary specialization of diatoms from phago-mixotrophs to photoautotrophs.</title>
        <authorList>
            <person name="Ban H."/>
            <person name="Sato S."/>
            <person name="Yoshikawa S."/>
            <person name="Yamada K."/>
            <person name="Nakamura Y."/>
            <person name="Ichinomiya M."/>
            <person name="Sato N."/>
            <person name="Blanc-Mathieu R."/>
            <person name="Endo H."/>
            <person name="Kuwata A."/>
            <person name="Ogata H."/>
        </authorList>
    </citation>
    <scope>NUCLEOTIDE SEQUENCE [LARGE SCALE GENOMIC DNA]</scope>
</reference>
<dbReference type="EMBL" id="BLQM01000305">
    <property type="protein sequence ID" value="GMH81868.1"/>
    <property type="molecule type" value="Genomic_DNA"/>
</dbReference>
<feature type="region of interest" description="Disordered" evidence="1">
    <location>
        <begin position="1"/>
        <end position="22"/>
    </location>
</feature>
<dbReference type="InterPro" id="IPR011009">
    <property type="entry name" value="Kinase-like_dom_sf"/>
</dbReference>
<dbReference type="Gene3D" id="1.10.510.10">
    <property type="entry name" value="Transferase(Phosphotransferase) domain 1"/>
    <property type="match status" value="1"/>
</dbReference>
<accession>A0A9W7ELV6</accession>
<gene>
    <name evidence="3" type="ORF">TL16_g09069</name>
</gene>